<dbReference type="EMBL" id="FOJI01000017">
    <property type="protein sequence ID" value="SEW41380.1"/>
    <property type="molecule type" value="Genomic_DNA"/>
</dbReference>
<dbReference type="InterPro" id="IPR001647">
    <property type="entry name" value="HTH_TetR"/>
</dbReference>
<dbReference type="Proteomes" id="UP000199701">
    <property type="component" value="Unassembled WGS sequence"/>
</dbReference>
<protein>
    <submittedName>
        <fullName evidence="4">Probable dihydroxyacetone kinase regulator</fullName>
    </submittedName>
</protein>
<dbReference type="InterPro" id="IPR009057">
    <property type="entry name" value="Homeodomain-like_sf"/>
</dbReference>
<keyword evidence="1 2" id="KW-0238">DNA-binding</keyword>
<dbReference type="STRING" id="99656.SAMN05421659_11740"/>
<dbReference type="AlphaFoldDB" id="A0A1I0RLT3"/>
<dbReference type="PANTHER" id="PTHR43479:SF7">
    <property type="entry name" value="TETR-FAMILY TRANSCRIPTIONAL REGULATOR"/>
    <property type="match status" value="1"/>
</dbReference>
<evidence type="ECO:0000256" key="2">
    <source>
        <dbReference type="PROSITE-ProRule" id="PRU00335"/>
    </source>
</evidence>
<keyword evidence="4" id="KW-0808">Transferase</keyword>
<dbReference type="GO" id="GO:0016301">
    <property type="term" value="F:kinase activity"/>
    <property type="evidence" value="ECO:0007669"/>
    <property type="project" value="UniProtKB-KW"/>
</dbReference>
<evidence type="ECO:0000259" key="3">
    <source>
        <dbReference type="PROSITE" id="PS50977"/>
    </source>
</evidence>
<gene>
    <name evidence="4" type="ORF">SAMN05421659_11740</name>
</gene>
<dbReference type="RefSeq" id="WP_092456685.1">
    <property type="nucleotide sequence ID" value="NZ_FOJI01000017.1"/>
</dbReference>
<keyword evidence="5" id="KW-1185">Reference proteome</keyword>
<dbReference type="Gene3D" id="1.10.357.10">
    <property type="entry name" value="Tetracycline Repressor, domain 2"/>
    <property type="match status" value="1"/>
</dbReference>
<keyword evidence="4" id="KW-0418">Kinase</keyword>
<dbReference type="SUPFAM" id="SSF46689">
    <property type="entry name" value="Homeodomain-like"/>
    <property type="match status" value="1"/>
</dbReference>
<feature type="DNA-binding region" description="H-T-H motif" evidence="2">
    <location>
        <begin position="26"/>
        <end position="45"/>
    </location>
</feature>
<organism evidence="4 5">
    <name type="scientific">[Clostridium] fimetarium</name>
    <dbReference type="NCBI Taxonomy" id="99656"/>
    <lineage>
        <taxon>Bacteria</taxon>
        <taxon>Bacillati</taxon>
        <taxon>Bacillota</taxon>
        <taxon>Clostridia</taxon>
        <taxon>Lachnospirales</taxon>
        <taxon>Lachnospiraceae</taxon>
    </lineage>
</organism>
<dbReference type="InterPro" id="IPR039532">
    <property type="entry name" value="TetR_C_Firmicutes"/>
</dbReference>
<evidence type="ECO:0000256" key="1">
    <source>
        <dbReference type="ARBA" id="ARBA00023125"/>
    </source>
</evidence>
<dbReference type="OrthoDB" id="9810250at2"/>
<dbReference type="PANTHER" id="PTHR43479">
    <property type="entry name" value="ACREF/ENVCD OPERON REPRESSOR-RELATED"/>
    <property type="match status" value="1"/>
</dbReference>
<dbReference type="Pfam" id="PF14278">
    <property type="entry name" value="TetR_C_8"/>
    <property type="match status" value="1"/>
</dbReference>
<dbReference type="Pfam" id="PF00440">
    <property type="entry name" value="TetR_N"/>
    <property type="match status" value="1"/>
</dbReference>
<proteinExistence type="predicted"/>
<dbReference type="PROSITE" id="PS50977">
    <property type="entry name" value="HTH_TETR_2"/>
    <property type="match status" value="1"/>
</dbReference>
<evidence type="ECO:0000313" key="4">
    <source>
        <dbReference type="EMBL" id="SEW41380.1"/>
    </source>
</evidence>
<dbReference type="InterPro" id="IPR050624">
    <property type="entry name" value="HTH-type_Tx_Regulator"/>
</dbReference>
<accession>A0A1I0RLT3</accession>
<evidence type="ECO:0000313" key="5">
    <source>
        <dbReference type="Proteomes" id="UP000199701"/>
    </source>
</evidence>
<sequence>MSQTTKKALAASLKNLLAHKTLDNITVKDIANDCEVQRQTFYYHFQDIYALIEWIYLSEIKKAINDKKTYATWNQGFYQLFQYILENKSFVINTYRSIKHEDLEKYIYEGSYALLFGVVEEQSLGLPVNEHDKKFIANFYKYSFAGILLEWICNGMKDDPQRIINNIDIMICGNIKNALIKFSE</sequence>
<dbReference type="GO" id="GO:0003677">
    <property type="term" value="F:DNA binding"/>
    <property type="evidence" value="ECO:0007669"/>
    <property type="project" value="UniProtKB-UniRule"/>
</dbReference>
<name>A0A1I0RLT3_9FIRM</name>
<feature type="domain" description="HTH tetR-type" evidence="3">
    <location>
        <begin position="3"/>
        <end position="63"/>
    </location>
</feature>
<reference evidence="4 5" key="1">
    <citation type="submission" date="2016-10" db="EMBL/GenBank/DDBJ databases">
        <authorList>
            <person name="de Groot N.N."/>
        </authorList>
    </citation>
    <scope>NUCLEOTIDE SEQUENCE [LARGE SCALE GENOMIC DNA]</scope>
    <source>
        <strain evidence="4 5">DSM 9179</strain>
    </source>
</reference>